<dbReference type="AlphaFoldDB" id="A0A9P6NBC3"/>
<name>A0A9P6NBC3_9BASI</name>
<accession>A0A9P6NBC3</accession>
<proteinExistence type="predicted"/>
<keyword evidence="2" id="KW-1185">Reference proteome</keyword>
<organism evidence="1 2">
    <name type="scientific">Cronartium quercuum f. sp. fusiforme G11</name>
    <dbReference type="NCBI Taxonomy" id="708437"/>
    <lineage>
        <taxon>Eukaryota</taxon>
        <taxon>Fungi</taxon>
        <taxon>Dikarya</taxon>
        <taxon>Basidiomycota</taxon>
        <taxon>Pucciniomycotina</taxon>
        <taxon>Pucciniomycetes</taxon>
        <taxon>Pucciniales</taxon>
        <taxon>Coleosporiaceae</taxon>
        <taxon>Cronartium</taxon>
    </lineage>
</organism>
<reference evidence="1" key="1">
    <citation type="submission" date="2013-11" db="EMBL/GenBank/DDBJ databases">
        <title>Genome sequence of the fusiform rust pathogen reveals effectors for host alternation and coevolution with pine.</title>
        <authorList>
            <consortium name="DOE Joint Genome Institute"/>
            <person name="Smith K."/>
            <person name="Pendleton A."/>
            <person name="Kubisiak T."/>
            <person name="Anderson C."/>
            <person name="Salamov A."/>
            <person name="Aerts A."/>
            <person name="Riley R."/>
            <person name="Clum A."/>
            <person name="Lindquist E."/>
            <person name="Ence D."/>
            <person name="Campbell M."/>
            <person name="Kronenberg Z."/>
            <person name="Feau N."/>
            <person name="Dhillon B."/>
            <person name="Hamelin R."/>
            <person name="Burleigh J."/>
            <person name="Smith J."/>
            <person name="Yandell M."/>
            <person name="Nelson C."/>
            <person name="Grigoriev I."/>
            <person name="Davis J."/>
        </authorList>
    </citation>
    <scope>NUCLEOTIDE SEQUENCE</scope>
    <source>
        <strain evidence="1">G11</strain>
    </source>
</reference>
<comment type="caution">
    <text evidence="1">The sequence shown here is derived from an EMBL/GenBank/DDBJ whole genome shotgun (WGS) entry which is preliminary data.</text>
</comment>
<protein>
    <submittedName>
        <fullName evidence="1">Uncharacterized protein</fullName>
    </submittedName>
</protein>
<feature type="non-terminal residue" evidence="1">
    <location>
        <position position="128"/>
    </location>
</feature>
<evidence type="ECO:0000313" key="2">
    <source>
        <dbReference type="Proteomes" id="UP000886653"/>
    </source>
</evidence>
<dbReference type="EMBL" id="MU167402">
    <property type="protein sequence ID" value="KAG0141094.1"/>
    <property type="molecule type" value="Genomic_DNA"/>
</dbReference>
<dbReference type="Proteomes" id="UP000886653">
    <property type="component" value="Unassembled WGS sequence"/>
</dbReference>
<sequence>MPYKVNAPVLRPYAIPLNFLHITDVLGISPKSPNNCVMVKINGSKRFGIVDQIYQITFGNVIENVVLLKPVVQRYGKSDKSASENFQYNLYLLRTVVGQVKEKISFFVRSSTIISLVAYRKLNPHTLG</sequence>
<gene>
    <name evidence="1" type="ORF">CROQUDRAFT_687002</name>
</gene>
<evidence type="ECO:0000313" key="1">
    <source>
        <dbReference type="EMBL" id="KAG0141094.1"/>
    </source>
</evidence>